<feature type="domain" description="BRCT" evidence="4">
    <location>
        <begin position="1"/>
        <end position="84"/>
    </location>
</feature>
<evidence type="ECO:0000256" key="3">
    <source>
        <dbReference type="ARBA" id="ARBA00023242"/>
    </source>
</evidence>
<evidence type="ECO:0000256" key="1">
    <source>
        <dbReference type="ARBA" id="ARBA00004123"/>
    </source>
</evidence>
<dbReference type="Gene3D" id="3.40.50.10190">
    <property type="entry name" value="BRCT domain"/>
    <property type="match status" value="2"/>
</dbReference>
<keyword evidence="6" id="KW-1185">Reference proteome</keyword>
<evidence type="ECO:0000313" key="5">
    <source>
        <dbReference type="EMBL" id="GMR54668.1"/>
    </source>
</evidence>
<dbReference type="GO" id="GO:0005634">
    <property type="term" value="C:nucleus"/>
    <property type="evidence" value="ECO:0007669"/>
    <property type="project" value="UniProtKB-SubCell"/>
</dbReference>
<dbReference type="PROSITE" id="PS50172">
    <property type="entry name" value="BRCT"/>
    <property type="match status" value="1"/>
</dbReference>
<sequence>FEKGMTGDVFKKEMTKQIRDRGGKVFGKVLTVPLNSDAYFISDTYYRTKNYITAIARGIPCISHNWVIECMHRGEITPYDDHKLPAGMVDGVIYPLPDVKDKLFEGRSIMLNIWTRIRSDSWLPILHPLGACVVSDRLLRNWTPARIAAYLPQFDIVLTDSSYSPEIMNTLERAGKIVVSSKWMFESIITGSWLDFSHHRFRYDSDNG</sequence>
<dbReference type="Pfam" id="PF18428">
    <property type="entry name" value="BRCT_3"/>
    <property type="match status" value="1"/>
</dbReference>
<accession>A0AAN5D183</accession>
<dbReference type="InterPro" id="IPR047252">
    <property type="entry name" value="TP53BP1-like"/>
</dbReference>
<dbReference type="InterPro" id="IPR001357">
    <property type="entry name" value="BRCT_dom"/>
</dbReference>
<dbReference type="SUPFAM" id="SSF52113">
    <property type="entry name" value="BRCT domain"/>
    <property type="match status" value="2"/>
</dbReference>
<dbReference type="InterPro" id="IPR047249">
    <property type="entry name" value="BRCT_p53bp1-like_rpt1"/>
</dbReference>
<dbReference type="GO" id="GO:0000077">
    <property type="term" value="P:DNA damage checkpoint signaling"/>
    <property type="evidence" value="ECO:0007669"/>
    <property type="project" value="TreeGrafter"/>
</dbReference>
<dbReference type="CDD" id="cd17724">
    <property type="entry name" value="BRCT_p53bp1_rpt2"/>
    <property type="match status" value="1"/>
</dbReference>
<protein>
    <recommendedName>
        <fullName evidence="4">BRCT domain-containing protein</fullName>
    </recommendedName>
</protein>
<keyword evidence="3" id="KW-0539">Nucleus</keyword>
<dbReference type="InterPro" id="IPR036420">
    <property type="entry name" value="BRCT_dom_sf"/>
</dbReference>
<organism evidence="5 6">
    <name type="scientific">Pristionchus mayeri</name>
    <dbReference type="NCBI Taxonomy" id="1317129"/>
    <lineage>
        <taxon>Eukaryota</taxon>
        <taxon>Metazoa</taxon>
        <taxon>Ecdysozoa</taxon>
        <taxon>Nematoda</taxon>
        <taxon>Chromadorea</taxon>
        <taxon>Rhabditida</taxon>
        <taxon>Rhabditina</taxon>
        <taxon>Diplogasteromorpha</taxon>
        <taxon>Diplogasteroidea</taxon>
        <taxon>Neodiplogasteridae</taxon>
        <taxon>Pristionchus</taxon>
    </lineage>
</organism>
<reference evidence="6" key="1">
    <citation type="submission" date="2022-10" db="EMBL/GenBank/DDBJ databases">
        <title>Genome assembly of Pristionchus species.</title>
        <authorList>
            <person name="Yoshida K."/>
            <person name="Sommer R.J."/>
        </authorList>
    </citation>
    <scope>NUCLEOTIDE SEQUENCE [LARGE SCALE GENOMIC DNA]</scope>
    <source>
        <strain evidence="6">RS5460</strain>
    </source>
</reference>
<name>A0AAN5D183_9BILA</name>
<dbReference type="GO" id="GO:0042393">
    <property type="term" value="F:histone binding"/>
    <property type="evidence" value="ECO:0007669"/>
    <property type="project" value="TreeGrafter"/>
</dbReference>
<comment type="subcellular location">
    <subcellularLocation>
        <location evidence="1">Nucleus</location>
    </subcellularLocation>
</comment>
<keyword evidence="2" id="KW-0227">DNA damage</keyword>
<proteinExistence type="predicted"/>
<comment type="caution">
    <text evidence="5">The sequence shown here is derived from an EMBL/GenBank/DDBJ whole genome shotgun (WGS) entry which is preliminary data.</text>
</comment>
<evidence type="ECO:0000313" key="6">
    <source>
        <dbReference type="Proteomes" id="UP001328107"/>
    </source>
</evidence>
<feature type="non-terminal residue" evidence="5">
    <location>
        <position position="1"/>
    </location>
</feature>
<dbReference type="CDD" id="cd17745">
    <property type="entry name" value="BRCT_p53bp1_rpt1"/>
    <property type="match status" value="1"/>
</dbReference>
<dbReference type="PANTHER" id="PTHR15321:SF3">
    <property type="entry name" value="TP53-BINDING PROTEIN 1"/>
    <property type="match status" value="1"/>
</dbReference>
<dbReference type="Proteomes" id="UP001328107">
    <property type="component" value="Unassembled WGS sequence"/>
</dbReference>
<evidence type="ECO:0000259" key="4">
    <source>
        <dbReference type="PROSITE" id="PS50172"/>
    </source>
</evidence>
<evidence type="ECO:0000256" key="2">
    <source>
        <dbReference type="ARBA" id="ARBA00022763"/>
    </source>
</evidence>
<dbReference type="PANTHER" id="PTHR15321">
    <property type="entry name" value="TUMOR SUPPRESSOR P53-BINDING PROTEIN 1"/>
    <property type="match status" value="1"/>
</dbReference>
<dbReference type="InterPro" id="IPR047250">
    <property type="entry name" value="BRCT_p53bp1-like_rpt2"/>
</dbReference>
<dbReference type="EMBL" id="BTRK01000005">
    <property type="protein sequence ID" value="GMR54668.1"/>
    <property type="molecule type" value="Genomic_DNA"/>
</dbReference>
<dbReference type="AlphaFoldDB" id="A0AAN5D183"/>
<dbReference type="GO" id="GO:0045944">
    <property type="term" value="P:positive regulation of transcription by RNA polymerase II"/>
    <property type="evidence" value="ECO:0007669"/>
    <property type="project" value="TreeGrafter"/>
</dbReference>
<dbReference type="Pfam" id="PF00533">
    <property type="entry name" value="BRCT"/>
    <property type="match status" value="1"/>
</dbReference>
<feature type="non-terminal residue" evidence="5">
    <location>
        <position position="208"/>
    </location>
</feature>
<gene>
    <name evidence="5" type="ORF">PMAYCL1PPCAC_24863</name>
</gene>